<dbReference type="InterPro" id="IPR002397">
    <property type="entry name" value="Cyt_P450_B"/>
</dbReference>
<dbReference type="InterPro" id="IPR017972">
    <property type="entry name" value="Cyt_P450_CS"/>
</dbReference>
<dbReference type="GO" id="GO:0020037">
    <property type="term" value="F:heme binding"/>
    <property type="evidence" value="ECO:0007669"/>
    <property type="project" value="InterPro"/>
</dbReference>
<gene>
    <name evidence="9" type="ordered locus">Caci_2582</name>
</gene>
<dbReference type="FunCoup" id="C7PXP7">
    <property type="interactions" value="5"/>
</dbReference>
<dbReference type="HOGENOM" id="CLU_033716_1_1_11"/>
<dbReference type="InterPro" id="IPR001128">
    <property type="entry name" value="Cyt_P450"/>
</dbReference>
<dbReference type="FunFam" id="1.10.630.10:FF:000018">
    <property type="entry name" value="Cytochrome P450 monooxygenase"/>
    <property type="match status" value="1"/>
</dbReference>
<proteinExistence type="inferred from homology"/>
<dbReference type="GO" id="GO:0016705">
    <property type="term" value="F:oxidoreductase activity, acting on paired donors, with incorporation or reduction of molecular oxygen"/>
    <property type="evidence" value="ECO:0007669"/>
    <property type="project" value="InterPro"/>
</dbReference>
<dbReference type="PANTHER" id="PTHR46696">
    <property type="entry name" value="P450, PUTATIVE (EUROFUNG)-RELATED"/>
    <property type="match status" value="1"/>
</dbReference>
<dbReference type="InterPro" id="IPR036396">
    <property type="entry name" value="Cyt_P450_sf"/>
</dbReference>
<evidence type="ECO:0000256" key="5">
    <source>
        <dbReference type="ARBA" id="ARBA00023004"/>
    </source>
</evidence>
<dbReference type="Pfam" id="PF00067">
    <property type="entry name" value="p450"/>
    <property type="match status" value="1"/>
</dbReference>
<evidence type="ECO:0000256" key="1">
    <source>
        <dbReference type="ARBA" id="ARBA00010617"/>
    </source>
</evidence>
<dbReference type="InParanoid" id="C7PXP7"/>
<evidence type="ECO:0000256" key="2">
    <source>
        <dbReference type="ARBA" id="ARBA00022617"/>
    </source>
</evidence>
<feature type="region of interest" description="Disordered" evidence="8">
    <location>
        <begin position="77"/>
        <end position="97"/>
    </location>
</feature>
<dbReference type="EMBL" id="CP001700">
    <property type="protein sequence ID" value="ACU71500.1"/>
    <property type="molecule type" value="Genomic_DNA"/>
</dbReference>
<accession>C7PXP7</accession>
<keyword evidence="10" id="KW-1185">Reference proteome</keyword>
<dbReference type="GO" id="GO:0005506">
    <property type="term" value="F:iron ion binding"/>
    <property type="evidence" value="ECO:0007669"/>
    <property type="project" value="InterPro"/>
</dbReference>
<dbReference type="eggNOG" id="COG2124">
    <property type="taxonomic scope" value="Bacteria"/>
</dbReference>
<evidence type="ECO:0000256" key="4">
    <source>
        <dbReference type="ARBA" id="ARBA00023002"/>
    </source>
</evidence>
<evidence type="ECO:0000256" key="8">
    <source>
        <dbReference type="SAM" id="MobiDB-lite"/>
    </source>
</evidence>
<sequence>MLADMSDIDAETLAPSYPMPRTCPLDPAADLGRLRAAQPVSRVRLDFDGSVVWLITRYEDAKTVLADPRFSSDFATPGFPARLTAQPPGPGTFIRMDPPDHTRLRRALIPELVRARVKELEPVIAGHVEQLTDRLLAGPTPTDLVEEFALPLPSQVITDLLGVPYQDREFFHQTTKVMGDVHVDGQTRMKVRNDLRAYLDELIAGKEADLPDDLLGRMSRRRAEAGLSREEVVGIATLLMVAGYETVANQIAVGTVALLAEPGRWAALAADPAKLPAAVEELVRHQTVTDYGARRAATEDVEVAGQLIRKGEGVLVSLAAANRDESVFPDPDRLDLDREFVDHLSFGFGLHQCVGQVLARAQLMAAWSTLLRRIPGLRLAVPVDDVPFRNDMFVYGVHALPVEW</sequence>
<keyword evidence="4 7" id="KW-0560">Oxidoreductase</keyword>
<evidence type="ECO:0000313" key="10">
    <source>
        <dbReference type="Proteomes" id="UP000000851"/>
    </source>
</evidence>
<evidence type="ECO:0000256" key="7">
    <source>
        <dbReference type="RuleBase" id="RU000461"/>
    </source>
</evidence>
<dbReference type="AlphaFoldDB" id="C7PXP7"/>
<comment type="similarity">
    <text evidence="1 7">Belongs to the cytochrome P450 family.</text>
</comment>
<evidence type="ECO:0000256" key="3">
    <source>
        <dbReference type="ARBA" id="ARBA00022723"/>
    </source>
</evidence>
<dbReference type="GO" id="GO:0004497">
    <property type="term" value="F:monooxygenase activity"/>
    <property type="evidence" value="ECO:0007669"/>
    <property type="project" value="UniProtKB-KW"/>
</dbReference>
<dbReference type="Gene3D" id="1.10.630.10">
    <property type="entry name" value="Cytochrome P450"/>
    <property type="match status" value="1"/>
</dbReference>
<keyword evidence="5 7" id="KW-0408">Iron</keyword>
<dbReference type="CDD" id="cd11030">
    <property type="entry name" value="CYP105-like"/>
    <property type="match status" value="1"/>
</dbReference>
<protein>
    <submittedName>
        <fullName evidence="9">Cytochrome P450</fullName>
    </submittedName>
</protein>
<evidence type="ECO:0000313" key="9">
    <source>
        <dbReference type="EMBL" id="ACU71500.1"/>
    </source>
</evidence>
<dbReference type="STRING" id="479433.Caci_2582"/>
<keyword evidence="3 7" id="KW-0479">Metal-binding</keyword>
<keyword evidence="6 7" id="KW-0503">Monooxygenase</keyword>
<dbReference type="PANTHER" id="PTHR46696:SF1">
    <property type="entry name" value="CYTOCHROME P450 YJIB-RELATED"/>
    <property type="match status" value="1"/>
</dbReference>
<dbReference type="PROSITE" id="PS00086">
    <property type="entry name" value="CYTOCHROME_P450"/>
    <property type="match status" value="1"/>
</dbReference>
<reference evidence="9 10" key="1">
    <citation type="journal article" date="2009" name="Stand. Genomic Sci.">
        <title>Complete genome sequence of Catenulispora acidiphila type strain (ID 139908).</title>
        <authorList>
            <person name="Copeland A."/>
            <person name="Lapidus A."/>
            <person name="Glavina Del Rio T."/>
            <person name="Nolan M."/>
            <person name="Lucas S."/>
            <person name="Chen F."/>
            <person name="Tice H."/>
            <person name="Cheng J.F."/>
            <person name="Bruce D."/>
            <person name="Goodwin L."/>
            <person name="Pitluck S."/>
            <person name="Mikhailova N."/>
            <person name="Pati A."/>
            <person name="Ivanova N."/>
            <person name="Mavromatis K."/>
            <person name="Chen A."/>
            <person name="Palaniappan K."/>
            <person name="Chain P."/>
            <person name="Land M."/>
            <person name="Hauser L."/>
            <person name="Chang Y.J."/>
            <person name="Jeffries C.D."/>
            <person name="Chertkov O."/>
            <person name="Brettin T."/>
            <person name="Detter J.C."/>
            <person name="Han C."/>
            <person name="Ali Z."/>
            <person name="Tindall B.J."/>
            <person name="Goker M."/>
            <person name="Bristow J."/>
            <person name="Eisen J.A."/>
            <person name="Markowitz V."/>
            <person name="Hugenholtz P."/>
            <person name="Kyrpides N.C."/>
            <person name="Klenk H.P."/>
        </authorList>
    </citation>
    <scope>NUCLEOTIDE SEQUENCE [LARGE SCALE GENOMIC DNA]</scope>
    <source>
        <strain evidence="10">DSM 44928 / JCM 14897 / NBRC 102108 / NRRL B-24433 / ID139908</strain>
    </source>
</reference>
<dbReference type="PRINTS" id="PR00359">
    <property type="entry name" value="BP450"/>
</dbReference>
<dbReference type="KEGG" id="cai:Caci_2582"/>
<dbReference type="PRINTS" id="PR00385">
    <property type="entry name" value="P450"/>
</dbReference>
<name>C7PXP7_CATAD</name>
<organism evidence="9 10">
    <name type="scientific">Catenulispora acidiphila (strain DSM 44928 / JCM 14897 / NBRC 102108 / NRRL B-24433 / ID139908)</name>
    <dbReference type="NCBI Taxonomy" id="479433"/>
    <lineage>
        <taxon>Bacteria</taxon>
        <taxon>Bacillati</taxon>
        <taxon>Actinomycetota</taxon>
        <taxon>Actinomycetes</taxon>
        <taxon>Catenulisporales</taxon>
        <taxon>Catenulisporaceae</taxon>
        <taxon>Catenulispora</taxon>
    </lineage>
</organism>
<evidence type="ECO:0000256" key="6">
    <source>
        <dbReference type="ARBA" id="ARBA00023033"/>
    </source>
</evidence>
<dbReference type="SUPFAM" id="SSF48264">
    <property type="entry name" value="Cytochrome P450"/>
    <property type="match status" value="1"/>
</dbReference>
<keyword evidence="2 7" id="KW-0349">Heme</keyword>
<dbReference type="Proteomes" id="UP000000851">
    <property type="component" value="Chromosome"/>
</dbReference>